<reference evidence="15 16" key="1">
    <citation type="submission" date="2006-02" db="EMBL/GenBank/DDBJ databases">
        <authorList>
            <person name="Pinhassi J."/>
            <person name="Pedros-Alio C."/>
            <person name="Ferriera S."/>
            <person name="Johnson J."/>
            <person name="Kravitz S."/>
            <person name="Halpern A."/>
            <person name="Remington K."/>
            <person name="Beeson K."/>
            <person name="Tran B."/>
            <person name="Rogers Y.-H."/>
            <person name="Friedman R."/>
            <person name="Venter J.C."/>
        </authorList>
    </citation>
    <scope>NUCLEOTIDE SEQUENCE [LARGE SCALE GENOMIC DNA]</scope>
    <source>
        <strain evidence="15 16">MED297</strain>
    </source>
</reference>
<dbReference type="GO" id="GO:0004553">
    <property type="term" value="F:hydrolase activity, hydrolyzing O-glycosyl compounds"/>
    <property type="evidence" value="ECO:0007669"/>
    <property type="project" value="InterPro"/>
</dbReference>
<evidence type="ECO:0000256" key="9">
    <source>
        <dbReference type="ARBA" id="ARBA00023136"/>
    </source>
</evidence>
<dbReference type="SUPFAM" id="SSF49899">
    <property type="entry name" value="Concanavalin A-like lectins/glucanases"/>
    <property type="match status" value="1"/>
</dbReference>
<evidence type="ECO:0000256" key="1">
    <source>
        <dbReference type="ARBA" id="ARBA00004606"/>
    </source>
</evidence>
<dbReference type="GO" id="GO:0005975">
    <property type="term" value="P:carbohydrate metabolic process"/>
    <property type="evidence" value="ECO:0007669"/>
    <property type="project" value="InterPro"/>
</dbReference>
<evidence type="ECO:0000313" key="16">
    <source>
        <dbReference type="Proteomes" id="UP000005953"/>
    </source>
</evidence>
<dbReference type="RefSeq" id="WP_008043949.1">
    <property type="nucleotide sequence ID" value="NZ_CH724150.1"/>
</dbReference>
<evidence type="ECO:0000256" key="5">
    <source>
        <dbReference type="ARBA" id="ARBA00022692"/>
    </source>
</evidence>
<feature type="domain" description="GH16" evidence="13">
    <location>
        <begin position="36"/>
        <end position="319"/>
    </location>
</feature>
<keyword evidence="10" id="KW-0325">Glycoprotein</keyword>
<evidence type="ECO:0000256" key="8">
    <source>
        <dbReference type="ARBA" id="ARBA00022989"/>
    </source>
</evidence>
<dbReference type="Pfam" id="PF03935">
    <property type="entry name" value="SKN1_KRE6_Sbg1"/>
    <property type="match status" value="1"/>
</dbReference>
<evidence type="ECO:0000256" key="7">
    <source>
        <dbReference type="ARBA" id="ARBA00022968"/>
    </source>
</evidence>
<dbReference type="InterPro" id="IPR000757">
    <property type="entry name" value="Beta-glucanase-like"/>
</dbReference>
<evidence type="ECO:0000259" key="13">
    <source>
        <dbReference type="PROSITE" id="PS51762"/>
    </source>
</evidence>
<evidence type="ECO:0000256" key="3">
    <source>
        <dbReference type="ARBA" id="ARBA00009646"/>
    </source>
</evidence>
<keyword evidence="16" id="KW-1185">Reference proteome</keyword>
<comment type="caution">
    <text evidence="15">The sequence shown here is derived from an EMBL/GenBank/DDBJ whole genome shotgun (WGS) entry which is preliminary data.</text>
</comment>
<evidence type="ECO:0000256" key="2">
    <source>
        <dbReference type="ARBA" id="ARBA00006865"/>
    </source>
</evidence>
<dbReference type="CDD" id="cd08023">
    <property type="entry name" value="GH16_laminarinase_like"/>
    <property type="match status" value="1"/>
</dbReference>
<gene>
    <name evidence="15" type="ORF">MED297_17652</name>
</gene>
<comment type="similarity">
    <text evidence="4">Belongs to the SKN1/KRE6 family.</text>
</comment>
<evidence type="ECO:0000256" key="10">
    <source>
        <dbReference type="ARBA" id="ARBA00023180"/>
    </source>
</evidence>
<comment type="similarity">
    <text evidence="2">Belongs to the glycosyl hydrolase 16 family.</text>
</comment>
<feature type="compositionally biased region" description="Acidic residues" evidence="12">
    <location>
        <begin position="605"/>
        <end position="616"/>
    </location>
</feature>
<keyword evidence="8" id="KW-1133">Transmembrane helix</keyword>
<dbReference type="PROSITE" id="PS51762">
    <property type="entry name" value="GH16_2"/>
    <property type="match status" value="1"/>
</dbReference>
<comment type="similarity">
    <text evidence="3">Belongs to the beta/gamma-crystallin family.</text>
</comment>
<accession>A4BH93</accession>
<dbReference type="SUPFAM" id="SSF49695">
    <property type="entry name" value="gamma-Crystallin-like"/>
    <property type="match status" value="1"/>
</dbReference>
<dbReference type="GO" id="GO:0016020">
    <property type="term" value="C:membrane"/>
    <property type="evidence" value="ECO:0007669"/>
    <property type="project" value="UniProtKB-SubCell"/>
</dbReference>
<dbReference type="STRING" id="314283.MED297_17652"/>
<dbReference type="InterPro" id="IPR011024">
    <property type="entry name" value="G_crystallin-like"/>
</dbReference>
<dbReference type="InterPro" id="IPR013320">
    <property type="entry name" value="ConA-like_dom_sf"/>
</dbReference>
<evidence type="ECO:0000259" key="14">
    <source>
        <dbReference type="PROSITE" id="PS52005"/>
    </source>
</evidence>
<dbReference type="InterPro" id="IPR001064">
    <property type="entry name" value="Beta/gamma_crystallin"/>
</dbReference>
<dbReference type="Pfam" id="PF22184">
    <property type="entry name" value="CBM_56"/>
    <property type="match status" value="1"/>
</dbReference>
<evidence type="ECO:0000256" key="4">
    <source>
        <dbReference type="ARBA" id="ARBA00010962"/>
    </source>
</evidence>
<evidence type="ECO:0000313" key="15">
    <source>
        <dbReference type="EMBL" id="EAR08441.1"/>
    </source>
</evidence>
<dbReference type="HOGENOM" id="CLU_393215_0_0_6"/>
<keyword evidence="9" id="KW-0472">Membrane</keyword>
<dbReference type="PANTHER" id="PTHR10963:SF55">
    <property type="entry name" value="GLYCOSIDE HYDROLASE FAMILY 16 PROTEIN"/>
    <property type="match status" value="1"/>
</dbReference>
<feature type="domain" description="CBM56" evidence="14">
    <location>
        <begin position="609"/>
        <end position="700"/>
    </location>
</feature>
<keyword evidence="5" id="KW-0812">Transmembrane</keyword>
<keyword evidence="7" id="KW-0735">Signal-anchor</keyword>
<name>A4BH93_9GAMM</name>
<dbReference type="Gene3D" id="2.60.20.10">
    <property type="entry name" value="Crystallins"/>
    <property type="match status" value="1"/>
</dbReference>
<dbReference type="InterPro" id="IPR047569">
    <property type="entry name" value="CBM56"/>
</dbReference>
<comment type="subcellular location">
    <subcellularLocation>
        <location evidence="1">Membrane</location>
        <topology evidence="1">Single-pass type II membrane protein</topology>
    </subcellularLocation>
</comment>
<organism evidence="15 16">
    <name type="scientific">Reinekea blandensis MED297</name>
    <dbReference type="NCBI Taxonomy" id="314283"/>
    <lineage>
        <taxon>Bacteria</taxon>
        <taxon>Pseudomonadati</taxon>
        <taxon>Pseudomonadota</taxon>
        <taxon>Gammaproteobacteria</taxon>
        <taxon>Oceanospirillales</taxon>
        <taxon>Saccharospirillaceae</taxon>
        <taxon>Reinekea</taxon>
    </lineage>
</organism>
<dbReference type="GO" id="GO:0030246">
    <property type="term" value="F:carbohydrate binding"/>
    <property type="evidence" value="ECO:0007669"/>
    <property type="project" value="UniProtKB-UniRule"/>
</dbReference>
<evidence type="ECO:0000256" key="6">
    <source>
        <dbReference type="ARBA" id="ARBA00022737"/>
    </source>
</evidence>
<dbReference type="EMBL" id="AAOE01000020">
    <property type="protein sequence ID" value="EAR08441.1"/>
    <property type="molecule type" value="Genomic_DNA"/>
</dbReference>
<dbReference type="Gene3D" id="2.60.120.200">
    <property type="match status" value="1"/>
</dbReference>
<dbReference type="PROSITE" id="PS52005">
    <property type="entry name" value="CBM56"/>
    <property type="match status" value="1"/>
</dbReference>
<proteinExistence type="inferred from homology"/>
<keyword evidence="11" id="KW-0961">Cell wall biogenesis/degradation</keyword>
<dbReference type="Proteomes" id="UP000005953">
    <property type="component" value="Unassembled WGS sequence"/>
</dbReference>
<dbReference type="InterPro" id="IPR005629">
    <property type="entry name" value="Skn1/Kre6/Sbg1"/>
</dbReference>
<evidence type="ECO:0000256" key="11">
    <source>
        <dbReference type="ARBA" id="ARBA00023316"/>
    </source>
</evidence>
<feature type="region of interest" description="Disordered" evidence="12">
    <location>
        <begin position="596"/>
        <end position="624"/>
    </location>
</feature>
<dbReference type="AlphaFoldDB" id="A4BH93"/>
<sequence>MFTTNTSAIYSKPIKIMALAIALGTTGAVNAEVGRLLWEDNFNTFDQNIWNIDVGDGCDKGLCGWGNQELQWYSENNVYIDAIPGEPGNNALVLEARRENANGYSFTSGKVQSENKLAIQYGMVEFRIRVPDLESGLWPAAWMLGTTTLTWPAKGEIDIMEQGHRLEDRELWRQVNNDPNDNNAAAPSRNNYVGSNLIFYADEACSDGNPTCAASTAWQTDNAYVNPNGLDNRFVTYRLYWTDTTIRFTTVDNGVEHDMYEQPFTISEASSEFQQPFHLLLDLAVGGTFTGLMQPSDIQAPMPGKMYIDYVRVYELDGQGEIFEGSTVQPEGGTFGVFTDESYTDNKLEAGVSSDIFLWDTNSSEGAIAPYEGDNVMTYYFGNPGSWFGAGVQTRQARDLSAFEDGELTFKIKIPADIDFKIGVTDTYTNQNWINFPAYENKYGLVRDGQWGEVTIPVSDVRGDLIALQSMQYLFAIANVSAPTHSFEYAIDDILYVGGGDVVHDTVVELFQHCNYGGWSATFEEGDYHSADLMAAGGLNNDASSIKIAEGYEAHLYDSDNLTGEPLIITADQGCLVADGFNDVLSSLKIVKAGTDNGDSGNGDDGSDDGNGDDSSNEPNASGVNYIDANTAEVFLNTSDWADVHYTVNNGGQINVRMEQLGSKNVLTLYDLNPGDVIEYNFTYWTGDYAVDTAKTTYVQP</sequence>
<dbReference type="SMART" id="SM00247">
    <property type="entry name" value="XTALbg"/>
    <property type="match status" value="1"/>
</dbReference>
<evidence type="ECO:0000256" key="12">
    <source>
        <dbReference type="SAM" id="MobiDB-lite"/>
    </source>
</evidence>
<keyword evidence="6" id="KW-0677">Repeat</keyword>
<dbReference type="PANTHER" id="PTHR10963">
    <property type="entry name" value="GLYCOSYL HYDROLASE-RELATED"/>
    <property type="match status" value="1"/>
</dbReference>
<dbReference type="InterPro" id="IPR050546">
    <property type="entry name" value="Glycosyl_Hydrlase_16"/>
</dbReference>
<protein>
    <submittedName>
        <fullName evidence="15">Beta-glucanase/Beta-glucan synthetase</fullName>
    </submittedName>
</protein>